<keyword evidence="1" id="KW-1133">Transmembrane helix</keyword>
<keyword evidence="1" id="KW-0472">Membrane</keyword>
<evidence type="ECO:0000256" key="1">
    <source>
        <dbReference type="SAM" id="Phobius"/>
    </source>
</evidence>
<evidence type="ECO:0000313" key="3">
    <source>
        <dbReference type="Proteomes" id="UP001497525"/>
    </source>
</evidence>
<accession>A0AAV2TI83</accession>
<feature type="transmembrane region" description="Helical" evidence="1">
    <location>
        <begin position="481"/>
        <end position="504"/>
    </location>
</feature>
<feature type="transmembrane region" description="Helical" evidence="1">
    <location>
        <begin position="380"/>
        <end position="403"/>
    </location>
</feature>
<feature type="transmembrane region" description="Helical" evidence="1">
    <location>
        <begin position="271"/>
        <end position="290"/>
    </location>
</feature>
<gene>
    <name evidence="2" type="ORF">CDAUBV1_LOCUS9996</name>
</gene>
<feature type="transmembrane region" description="Helical" evidence="1">
    <location>
        <begin position="176"/>
        <end position="206"/>
    </location>
</feature>
<organism evidence="2 3">
    <name type="scientific">Calicophoron daubneyi</name>
    <name type="common">Rumen fluke</name>
    <name type="synonym">Paramphistomum daubneyi</name>
    <dbReference type="NCBI Taxonomy" id="300641"/>
    <lineage>
        <taxon>Eukaryota</taxon>
        <taxon>Metazoa</taxon>
        <taxon>Spiralia</taxon>
        <taxon>Lophotrochozoa</taxon>
        <taxon>Platyhelminthes</taxon>
        <taxon>Trematoda</taxon>
        <taxon>Digenea</taxon>
        <taxon>Plagiorchiida</taxon>
        <taxon>Pronocephalata</taxon>
        <taxon>Paramphistomoidea</taxon>
        <taxon>Paramphistomidae</taxon>
        <taxon>Calicophoron</taxon>
    </lineage>
</organism>
<dbReference type="EMBL" id="CAXLJL010000268">
    <property type="protein sequence ID" value="CAL5135889.1"/>
    <property type="molecule type" value="Genomic_DNA"/>
</dbReference>
<comment type="caution">
    <text evidence="2">The sequence shown here is derived from an EMBL/GenBank/DDBJ whole genome shotgun (WGS) entry which is preliminary data.</text>
</comment>
<feature type="transmembrane region" description="Helical" evidence="1">
    <location>
        <begin position="449"/>
        <end position="469"/>
    </location>
</feature>
<proteinExistence type="predicted"/>
<dbReference type="AlphaFoldDB" id="A0AAV2TI83"/>
<feature type="transmembrane region" description="Helical" evidence="1">
    <location>
        <begin position="20"/>
        <end position="42"/>
    </location>
</feature>
<feature type="transmembrane region" description="Helical" evidence="1">
    <location>
        <begin position="339"/>
        <end position="359"/>
    </location>
</feature>
<name>A0AAV2TI83_CALDB</name>
<sequence>MNLLNASETRVTIPKTLSCLEVWFVIGVGALYAIYTVCWLWWHLAGRQGRGTIADTSSILFSGGSRANRNVLFVAIAAYRLLSTGLLNQLVRQDRLELLSSAFARLLAFLLCLLYWNHMMMADVTSLGDFLQRRYGSKIVNYAYITNHIIGLYYMWSSYTTYYEFHGLFSTKTIVSFYYLMLCLITFSAIGGMAVILVGCSALWLVELAGLFILFKNTQPYMFRSVNTGSFEMDSCYEKIGVNNFFQALSELLTIQPVFNLFQVAGNRAKANTAMGIAVFLYILNVIWHLCTDDGIRYYSQKHNIPPSGVVHHMFGKRLSRSGVFYPISDHGDTSVISFNHFIVLLGAYAIDMMILFNFHMQNIALHIYRYGLPSWMRRALINDGLDLHLVYSCIYLVTAYFFKISLLRSELGATPSSEYTIFLPRLSGMLITPVTVIVLLAPLVADLWFFPANVTIFLTGIVEIWFIYEDPKKLFLSCMAQWHSAVLFAACILCTIISVFVGAPRTYDANLLFKYHMNLYGKDSSEEEAEKIDDRLKLKISELPSRFTTSSSKSKRRHQGRK</sequence>
<dbReference type="Proteomes" id="UP001497525">
    <property type="component" value="Unassembled WGS sequence"/>
</dbReference>
<feature type="transmembrane region" description="Helical" evidence="1">
    <location>
        <begin position="423"/>
        <end position="442"/>
    </location>
</feature>
<evidence type="ECO:0000313" key="2">
    <source>
        <dbReference type="EMBL" id="CAL5135889.1"/>
    </source>
</evidence>
<protein>
    <submittedName>
        <fullName evidence="2">Uncharacterized protein</fullName>
    </submittedName>
</protein>
<feature type="transmembrane region" description="Helical" evidence="1">
    <location>
        <begin position="139"/>
        <end position="156"/>
    </location>
</feature>
<reference evidence="2" key="1">
    <citation type="submission" date="2024-06" db="EMBL/GenBank/DDBJ databases">
        <authorList>
            <person name="Liu X."/>
            <person name="Lenzi L."/>
            <person name="Haldenby T S."/>
            <person name="Uol C."/>
        </authorList>
    </citation>
    <scope>NUCLEOTIDE SEQUENCE</scope>
</reference>
<feature type="transmembrane region" description="Helical" evidence="1">
    <location>
        <begin position="102"/>
        <end position="118"/>
    </location>
</feature>
<keyword evidence="1" id="KW-0812">Transmembrane</keyword>